<protein>
    <recommendedName>
        <fullName evidence="3">Extracellular solute-binding protein</fullName>
    </recommendedName>
</protein>
<dbReference type="AlphaFoldDB" id="A0A9D1PBB4"/>
<dbReference type="Proteomes" id="UP000886884">
    <property type="component" value="Unassembled WGS sequence"/>
</dbReference>
<accession>A0A9D1PBB4</accession>
<feature type="non-terminal residue" evidence="1">
    <location>
        <position position="1"/>
    </location>
</feature>
<reference evidence="1" key="1">
    <citation type="submission" date="2020-10" db="EMBL/GenBank/DDBJ databases">
        <authorList>
            <person name="Gilroy R."/>
        </authorList>
    </citation>
    <scope>NUCLEOTIDE SEQUENCE</scope>
    <source>
        <strain evidence="1">CHK183-6373</strain>
    </source>
</reference>
<name>A0A9D1PBB4_9FIRM</name>
<evidence type="ECO:0000313" key="1">
    <source>
        <dbReference type="EMBL" id="HIV29108.1"/>
    </source>
</evidence>
<comment type="caution">
    <text evidence="1">The sequence shown here is derived from an EMBL/GenBank/DDBJ whole genome shotgun (WGS) entry which is preliminary data.</text>
</comment>
<proteinExistence type="predicted"/>
<organism evidence="1 2">
    <name type="scientific">Candidatus Ornithocaccomicrobium faecavium</name>
    <dbReference type="NCBI Taxonomy" id="2840890"/>
    <lineage>
        <taxon>Bacteria</taxon>
        <taxon>Bacillati</taxon>
        <taxon>Bacillota</taxon>
        <taxon>Clostridia</taxon>
        <taxon>Candidatus Ornithocaccomicrobium</taxon>
    </lineage>
</organism>
<dbReference type="SUPFAM" id="SSF53850">
    <property type="entry name" value="Periplasmic binding protein-like II"/>
    <property type="match status" value="1"/>
</dbReference>
<evidence type="ECO:0000313" key="2">
    <source>
        <dbReference type="Proteomes" id="UP000886884"/>
    </source>
</evidence>
<reference evidence="1" key="2">
    <citation type="journal article" date="2021" name="PeerJ">
        <title>Extensive microbial diversity within the chicken gut microbiome revealed by metagenomics and culture.</title>
        <authorList>
            <person name="Gilroy R."/>
            <person name="Ravi A."/>
            <person name="Getino M."/>
            <person name="Pursley I."/>
            <person name="Horton D.L."/>
            <person name="Alikhan N.F."/>
            <person name="Baker D."/>
            <person name="Gharbi K."/>
            <person name="Hall N."/>
            <person name="Watson M."/>
            <person name="Adriaenssens E.M."/>
            <person name="Foster-Nyarko E."/>
            <person name="Jarju S."/>
            <person name="Secka A."/>
            <person name="Antonio M."/>
            <person name="Oren A."/>
            <person name="Chaudhuri R.R."/>
            <person name="La Ragione R."/>
            <person name="Hildebrand F."/>
            <person name="Pallen M.J."/>
        </authorList>
    </citation>
    <scope>NUCLEOTIDE SEQUENCE</scope>
    <source>
        <strain evidence="1">CHK183-6373</strain>
    </source>
</reference>
<dbReference type="EMBL" id="DVOT01000254">
    <property type="protein sequence ID" value="HIV29108.1"/>
    <property type="molecule type" value="Genomic_DNA"/>
</dbReference>
<gene>
    <name evidence="1" type="ORF">IAA64_14190</name>
</gene>
<evidence type="ECO:0008006" key="3">
    <source>
        <dbReference type="Google" id="ProtNLM"/>
    </source>
</evidence>
<sequence>SSGDLPDMIVRTNWKGINGGLPMWEEDGVILDLTELMPEYMPNYMALIEERDAMNSLMVDGKLYFISEIGNASAYRGPLLRGDWLTALGLEAPTTTDELYDVLKAFQTQDPNGNDQADEWAVSGGAFSLDANFGLGHLLWPWGITYGFMQIDGRVTYGPMEPEFTPAMEYIAKLYAEGMIDPDYSTQDRNMLDGKFMNNQVGYEYGMQPSKMNNAMEGTGFEAIGIPNLRTSEDSPAYVFGEEYVAYVNSNCDLVLTTACEEPEKALRWLDNFFSEEGILLTNFGIEGKSFVYDENGTPVYDPSGAIADHPELDETSYKYFYTLMSMSAFPTVQTKEAYYATLHPLSAEAISGWNESADVSRIMPNMALTAEESEEINDKLVDIETYIAVEYDKLVTGQTPISEIPNIQQRLIELGIEDCIAVYQQAYDRYLGQ</sequence>
<dbReference type="Gene3D" id="3.40.190.10">
    <property type="entry name" value="Periplasmic binding protein-like II"/>
    <property type="match status" value="2"/>
</dbReference>